<dbReference type="InterPro" id="IPR014710">
    <property type="entry name" value="RmlC-like_jellyroll"/>
</dbReference>
<feature type="region of interest" description="Disordered" evidence="1">
    <location>
        <begin position="1"/>
        <end position="38"/>
    </location>
</feature>
<dbReference type="KEGG" id="lkm:EFP84_05080"/>
<dbReference type="Proteomes" id="UP000276407">
    <property type="component" value="Chromosome 1"/>
</dbReference>
<evidence type="ECO:0000259" key="2">
    <source>
        <dbReference type="Pfam" id="PF12973"/>
    </source>
</evidence>
<dbReference type="InterPro" id="IPR025979">
    <property type="entry name" value="ChrR-like_cupin_dom"/>
</dbReference>
<dbReference type="EMBL" id="CP033614">
    <property type="protein sequence ID" value="AYV54948.1"/>
    <property type="molecule type" value="Genomic_DNA"/>
</dbReference>
<feature type="region of interest" description="Disordered" evidence="1">
    <location>
        <begin position="91"/>
        <end position="113"/>
    </location>
</feature>
<dbReference type="AlphaFoldDB" id="A0AAD0UMA1"/>
<dbReference type="Pfam" id="PF12973">
    <property type="entry name" value="Cupin_7"/>
    <property type="match status" value="1"/>
</dbReference>
<accession>A0AAD0UMA1</accession>
<feature type="domain" description="ChrR-like cupin" evidence="2">
    <location>
        <begin position="128"/>
        <end position="218"/>
    </location>
</feature>
<dbReference type="InterPro" id="IPR011051">
    <property type="entry name" value="RmlC_Cupin_sf"/>
</dbReference>
<organism evidence="3 4">
    <name type="scientific">Leptospira kmetyi</name>
    <dbReference type="NCBI Taxonomy" id="408139"/>
    <lineage>
        <taxon>Bacteria</taxon>
        <taxon>Pseudomonadati</taxon>
        <taxon>Spirochaetota</taxon>
        <taxon>Spirochaetia</taxon>
        <taxon>Leptospirales</taxon>
        <taxon>Leptospiraceae</taxon>
        <taxon>Leptospira</taxon>
    </lineage>
</organism>
<sequence length="235" mass="26083">MGVPTSEPIERKRRNNESQNWENESMTNPNSDPIEPTESWEDFVFPKEVFSSSEAELGLEDVFHLFGLSSMEEFRPRSSLRNKIISKVLQSKTGSNDSSASTSSSASNISNVSNEKNARNSDFLFVRKSEESLWKQSAFEGVEYKILNRDSSRNTVTLMIRMEPGAVFPAHPHGSAEDCFLVSGDLKIAGTTMSAGDFHRAPAGSKHKKFTTSLGAEFLIVSGESDFSESEKFFS</sequence>
<name>A0AAD0UMA1_9LEPT</name>
<reference evidence="3 4" key="1">
    <citation type="submission" date="2018-11" db="EMBL/GenBank/DDBJ databases">
        <title>Complete genome sequence of Leptospira kmetyi isolate LS 001/16 from soil sample associated with a leptospirosis patient in Kelantan.</title>
        <authorList>
            <person name="Muhammad Yusoff F."/>
            <person name="Muhammad Yusoff S."/>
            <person name="Ahmad M.N."/>
            <person name="Yusof N.Y."/>
            <person name="Aziah I."/>
        </authorList>
    </citation>
    <scope>NUCLEOTIDE SEQUENCE [LARGE SCALE GENOMIC DNA]</scope>
    <source>
        <strain evidence="3 4">LS 001/16</strain>
    </source>
</reference>
<dbReference type="SUPFAM" id="SSF51182">
    <property type="entry name" value="RmlC-like cupins"/>
    <property type="match status" value="1"/>
</dbReference>
<dbReference type="Gene3D" id="2.60.120.10">
    <property type="entry name" value="Jelly Rolls"/>
    <property type="match status" value="1"/>
</dbReference>
<feature type="compositionally biased region" description="Low complexity" evidence="1">
    <location>
        <begin position="95"/>
        <end position="113"/>
    </location>
</feature>
<evidence type="ECO:0000256" key="1">
    <source>
        <dbReference type="SAM" id="MobiDB-lite"/>
    </source>
</evidence>
<protein>
    <recommendedName>
        <fullName evidence="2">ChrR-like cupin domain-containing protein</fullName>
    </recommendedName>
</protein>
<proteinExistence type="predicted"/>
<evidence type="ECO:0000313" key="3">
    <source>
        <dbReference type="EMBL" id="AYV54948.1"/>
    </source>
</evidence>
<feature type="compositionally biased region" description="Polar residues" evidence="1">
    <location>
        <begin position="17"/>
        <end position="31"/>
    </location>
</feature>
<evidence type="ECO:0000313" key="4">
    <source>
        <dbReference type="Proteomes" id="UP000276407"/>
    </source>
</evidence>
<gene>
    <name evidence="3" type="ORF">EFP84_05080</name>
</gene>